<name>A0A9Q0S2J5_9DIPT</name>
<evidence type="ECO:0000256" key="3">
    <source>
        <dbReference type="SAM" id="MobiDB-lite"/>
    </source>
</evidence>
<dbReference type="OrthoDB" id="1517790at2759"/>
<keyword evidence="1" id="KW-0433">Leucine-rich repeat</keyword>
<comment type="caution">
    <text evidence="4">The sequence shown here is derived from an EMBL/GenBank/DDBJ whole genome shotgun (WGS) entry which is preliminary data.</text>
</comment>
<feature type="compositionally biased region" description="Basic and acidic residues" evidence="3">
    <location>
        <begin position="329"/>
        <end position="341"/>
    </location>
</feature>
<dbReference type="InterPro" id="IPR001611">
    <property type="entry name" value="Leu-rich_rpt"/>
</dbReference>
<keyword evidence="5" id="KW-1185">Reference proteome</keyword>
<feature type="compositionally biased region" description="Polar residues" evidence="3">
    <location>
        <begin position="197"/>
        <end position="215"/>
    </location>
</feature>
<dbReference type="Gene3D" id="3.80.10.10">
    <property type="entry name" value="Ribonuclease Inhibitor"/>
    <property type="match status" value="1"/>
</dbReference>
<dbReference type="GO" id="GO:0036064">
    <property type="term" value="C:ciliary basal body"/>
    <property type="evidence" value="ECO:0007669"/>
    <property type="project" value="UniProtKB-ARBA"/>
</dbReference>
<dbReference type="Proteomes" id="UP001151699">
    <property type="component" value="Chromosome B"/>
</dbReference>
<evidence type="ECO:0000313" key="4">
    <source>
        <dbReference type="EMBL" id="KAJ6641623.1"/>
    </source>
</evidence>
<dbReference type="PROSITE" id="PS51450">
    <property type="entry name" value="LRR"/>
    <property type="match status" value="1"/>
</dbReference>
<feature type="compositionally biased region" description="Low complexity" evidence="3">
    <location>
        <begin position="156"/>
        <end position="170"/>
    </location>
</feature>
<feature type="compositionally biased region" description="Basic and acidic residues" evidence="3">
    <location>
        <begin position="246"/>
        <end position="261"/>
    </location>
</feature>
<dbReference type="PANTHER" id="PTHR18849:SF0">
    <property type="entry name" value="CILIA- AND FLAGELLA-ASSOCIATED PROTEIN 410-RELATED"/>
    <property type="match status" value="1"/>
</dbReference>
<feature type="region of interest" description="Disordered" evidence="3">
    <location>
        <begin position="156"/>
        <end position="341"/>
    </location>
</feature>
<evidence type="ECO:0000256" key="2">
    <source>
        <dbReference type="ARBA" id="ARBA00022737"/>
    </source>
</evidence>
<dbReference type="EMBL" id="WJQU01000002">
    <property type="protein sequence ID" value="KAJ6641623.1"/>
    <property type="molecule type" value="Genomic_DNA"/>
</dbReference>
<keyword evidence="2" id="KW-0677">Repeat</keyword>
<proteinExistence type="predicted"/>
<feature type="compositionally biased region" description="Polar residues" evidence="3">
    <location>
        <begin position="171"/>
        <end position="185"/>
    </location>
</feature>
<dbReference type="InterPro" id="IPR032675">
    <property type="entry name" value="LRR_dom_sf"/>
</dbReference>
<keyword evidence="4" id="KW-0966">Cell projection</keyword>
<dbReference type="GO" id="GO:0007010">
    <property type="term" value="P:cytoskeleton organization"/>
    <property type="evidence" value="ECO:0007669"/>
    <property type="project" value="TreeGrafter"/>
</dbReference>
<evidence type="ECO:0000313" key="5">
    <source>
        <dbReference type="Proteomes" id="UP001151699"/>
    </source>
</evidence>
<gene>
    <name evidence="4" type="primary">Cfap410</name>
    <name evidence="4" type="ORF">Bhyg_06563</name>
</gene>
<dbReference type="SUPFAM" id="SSF52058">
    <property type="entry name" value="L domain-like"/>
    <property type="match status" value="1"/>
</dbReference>
<dbReference type="Pfam" id="PF14580">
    <property type="entry name" value="LRR_9"/>
    <property type="match status" value="1"/>
</dbReference>
<dbReference type="PANTHER" id="PTHR18849">
    <property type="entry name" value="LEUCINE RICH REPEAT PROTEIN"/>
    <property type="match status" value="1"/>
</dbReference>
<protein>
    <submittedName>
        <fullName evidence="4">Cilia- and flagella-associated protein</fullName>
    </submittedName>
</protein>
<dbReference type="GO" id="GO:0097733">
    <property type="term" value="C:photoreceptor cell cilium"/>
    <property type="evidence" value="ECO:0007669"/>
    <property type="project" value="UniProtKB-ARBA"/>
</dbReference>
<keyword evidence="4" id="KW-0969">Cilium</keyword>
<accession>A0A9Q0S2J5</accession>
<evidence type="ECO:0000256" key="1">
    <source>
        <dbReference type="ARBA" id="ARBA00022614"/>
    </source>
</evidence>
<keyword evidence="4" id="KW-0282">Flagellum</keyword>
<dbReference type="AlphaFoldDB" id="A0A9Q0S2J5"/>
<organism evidence="4 5">
    <name type="scientific">Pseudolycoriella hygida</name>
    <dbReference type="NCBI Taxonomy" id="35572"/>
    <lineage>
        <taxon>Eukaryota</taxon>
        <taxon>Metazoa</taxon>
        <taxon>Ecdysozoa</taxon>
        <taxon>Arthropoda</taxon>
        <taxon>Hexapoda</taxon>
        <taxon>Insecta</taxon>
        <taxon>Pterygota</taxon>
        <taxon>Neoptera</taxon>
        <taxon>Endopterygota</taxon>
        <taxon>Diptera</taxon>
        <taxon>Nematocera</taxon>
        <taxon>Sciaroidea</taxon>
        <taxon>Sciaridae</taxon>
        <taxon>Pseudolycoriella</taxon>
    </lineage>
</organism>
<sequence>MILFFVFRGSELSDVSIIRRMRGVEVLALSVNRISGLSDFEDCHKLQELYLRKNNIQDINDLAYLQGLKHLKNLWLEENPCVDKAGPNYRAIVLRALPNLKKLDNVDVTPEELADALSGASLKQEEELYEDSYSTGQQQQQQQYQQQQYQQQQYQQQQQQQKPAQNQQQYRNTSPVKEQPHQSPDYTEESIIDPQLDRNSIPSSPLQRTPPNQEYSPAEPTRPPSPKYNNNNNRHSYHQPSFDRSPGSDHDSQLVSFKDRAPIVPSISSQSMKEYYQSDRPTPTHYRHSQTDLTEWDESPHNEHNRQVPHHRRSGPTERDPHNFQYRNGSREKEDWEEVERGSRRDVRRPERFSDNASVVSNAVLSHYANYHRRPVNRSSNLLSATLCLVKELDYPSLEVVEHAVRCRIDELATD</sequence>
<dbReference type="FunFam" id="3.80.10.10:FF:000094">
    <property type="entry name" value="protein C21orf2 isoform X1"/>
    <property type="match status" value="1"/>
</dbReference>
<reference evidence="4" key="1">
    <citation type="submission" date="2022-07" db="EMBL/GenBank/DDBJ databases">
        <authorList>
            <person name="Trinca V."/>
            <person name="Uliana J.V.C."/>
            <person name="Torres T.T."/>
            <person name="Ward R.J."/>
            <person name="Monesi N."/>
        </authorList>
    </citation>
    <scope>NUCLEOTIDE SEQUENCE</scope>
    <source>
        <strain evidence="4">HSMRA1968</strain>
        <tissue evidence="4">Whole embryos</tissue>
    </source>
</reference>